<dbReference type="GO" id="GO:0005739">
    <property type="term" value="C:mitochondrion"/>
    <property type="evidence" value="ECO:0007669"/>
    <property type="project" value="TreeGrafter"/>
</dbReference>
<dbReference type="CDD" id="cd05271">
    <property type="entry name" value="NDUFA9_like_SDR_a"/>
    <property type="match status" value="1"/>
</dbReference>
<proteinExistence type="predicted"/>
<dbReference type="GO" id="GO:0044877">
    <property type="term" value="F:protein-containing complex binding"/>
    <property type="evidence" value="ECO:0007669"/>
    <property type="project" value="TreeGrafter"/>
</dbReference>
<dbReference type="Proteomes" id="UP001150569">
    <property type="component" value="Unassembled WGS sequence"/>
</dbReference>
<feature type="domain" description="NAD(P)-binding" evidence="1">
    <location>
        <begin position="70"/>
        <end position="217"/>
    </location>
</feature>
<evidence type="ECO:0000313" key="2">
    <source>
        <dbReference type="EMBL" id="KAJ1924406.1"/>
    </source>
</evidence>
<dbReference type="InterPro" id="IPR051207">
    <property type="entry name" value="ComplexI_NDUFA9_subunit"/>
</dbReference>
<dbReference type="InterPro" id="IPR016040">
    <property type="entry name" value="NAD(P)-bd_dom"/>
</dbReference>
<evidence type="ECO:0000313" key="3">
    <source>
        <dbReference type="Proteomes" id="UP001150569"/>
    </source>
</evidence>
<reference evidence="2" key="1">
    <citation type="submission" date="2022-07" db="EMBL/GenBank/DDBJ databases">
        <title>Phylogenomic reconstructions and comparative analyses of Kickxellomycotina fungi.</title>
        <authorList>
            <person name="Reynolds N.K."/>
            <person name="Stajich J.E."/>
            <person name="Barry K."/>
            <person name="Grigoriev I.V."/>
            <person name="Crous P."/>
            <person name="Smith M.E."/>
        </authorList>
    </citation>
    <scope>NUCLEOTIDE SEQUENCE</scope>
    <source>
        <strain evidence="2">RSA 861</strain>
    </source>
</reference>
<dbReference type="SUPFAM" id="SSF51735">
    <property type="entry name" value="NAD(P)-binding Rossmann-fold domains"/>
    <property type="match status" value="1"/>
</dbReference>
<name>A0A9W8AA14_9FUNG</name>
<dbReference type="Pfam" id="PF13460">
    <property type="entry name" value="NAD_binding_10"/>
    <property type="match status" value="1"/>
</dbReference>
<protein>
    <submittedName>
        <fullName evidence="2">Protein-lysine N-methyltransferase efm5</fullName>
    </submittedName>
</protein>
<gene>
    <name evidence="2" type="primary">EFM5_3</name>
    <name evidence="2" type="ORF">IWQ60_005220</name>
</gene>
<evidence type="ECO:0000259" key="1">
    <source>
        <dbReference type="Pfam" id="PF13460"/>
    </source>
</evidence>
<comment type="caution">
    <text evidence="2">The sequence shown here is derived from an EMBL/GenBank/DDBJ whole genome shotgun (WGS) entry which is preliminary data.</text>
</comment>
<dbReference type="OrthoDB" id="275457at2759"/>
<dbReference type="AlphaFoldDB" id="A0A9W8AA14"/>
<organism evidence="2 3">
    <name type="scientific">Tieghemiomyces parasiticus</name>
    <dbReference type="NCBI Taxonomy" id="78921"/>
    <lineage>
        <taxon>Eukaryota</taxon>
        <taxon>Fungi</taxon>
        <taxon>Fungi incertae sedis</taxon>
        <taxon>Zoopagomycota</taxon>
        <taxon>Kickxellomycotina</taxon>
        <taxon>Dimargaritomycetes</taxon>
        <taxon>Dimargaritales</taxon>
        <taxon>Dimargaritaceae</taxon>
        <taxon>Tieghemiomyces</taxon>
    </lineage>
</organism>
<dbReference type="PANTHER" id="PTHR12126:SF11">
    <property type="entry name" value="NADH DEHYDROGENASE [UBIQUINONE] 1 ALPHA SUBCOMPLEX SUBUNIT 9, MITOCHONDRIAL"/>
    <property type="match status" value="1"/>
</dbReference>
<accession>A0A9W8AA14</accession>
<keyword evidence="3" id="KW-1185">Reference proteome</keyword>
<sequence length="390" mass="43269">MASEQLLRLTRKGPGVVSTATRHHLRPVAGIIVRSITTDVLIPPHSTQPVVRQGLTGRSSVSGHVATVFGCTGFLGRYVVNRLGKKGTKVVTPYRCHEDSKRHLKLMGDLGQIVNFDYDVRNYDQLVAAVKHSDIVYNLVGRDYPTKNFSFEAVNVTAARDIAQACTDAGVPRLVHVSALGADAQSTSGFLRTKALGERAVREVFPDATIVRPGTLVGYESNLLNRIGFYRQFLPVVNHNRQILRPVDAADVALALDAMMLEPSTTGQTYELFSAKPYTYQDILDICSGVLRERVHAINVPKPIMKAVTAMLQYWYYPQLSPDEVERMFIDQVPTALNDPSIKTFADLGIQPRNFELTVLPYIRHFRRAALTDLGLDQEGARTFGKHHSS</sequence>
<dbReference type="InterPro" id="IPR036291">
    <property type="entry name" value="NAD(P)-bd_dom_sf"/>
</dbReference>
<dbReference type="Gene3D" id="3.40.50.720">
    <property type="entry name" value="NAD(P)-binding Rossmann-like Domain"/>
    <property type="match status" value="1"/>
</dbReference>
<dbReference type="PANTHER" id="PTHR12126">
    <property type="entry name" value="NADH-UBIQUINONE OXIDOREDUCTASE 39 KDA SUBUNIT-RELATED"/>
    <property type="match status" value="1"/>
</dbReference>
<dbReference type="EMBL" id="JANBPT010000275">
    <property type="protein sequence ID" value="KAJ1924406.1"/>
    <property type="molecule type" value="Genomic_DNA"/>
</dbReference>